<proteinExistence type="predicted"/>
<keyword evidence="2" id="KW-1133">Transmembrane helix</keyword>
<keyword evidence="6" id="KW-1185">Reference proteome</keyword>
<feature type="chain" id="PRO_5030663749" description="TPM domain-containing protein" evidence="3">
    <location>
        <begin position="20"/>
        <end position="295"/>
    </location>
</feature>
<keyword evidence="2" id="KW-0472">Membrane</keyword>
<gene>
    <name evidence="5" type="ORF">GGQ96_002182</name>
</gene>
<evidence type="ECO:0000256" key="3">
    <source>
        <dbReference type="SAM" id="SignalP"/>
    </source>
</evidence>
<feature type="transmembrane region" description="Helical" evidence="2">
    <location>
        <begin position="188"/>
        <end position="210"/>
    </location>
</feature>
<accession>A0A7W7EYC4</accession>
<feature type="signal peptide" evidence="3">
    <location>
        <begin position="1"/>
        <end position="19"/>
    </location>
</feature>
<feature type="domain" description="TPM" evidence="4">
    <location>
        <begin position="29"/>
        <end position="156"/>
    </location>
</feature>
<protein>
    <recommendedName>
        <fullName evidence="4">TPM domain-containing protein</fullName>
    </recommendedName>
</protein>
<dbReference type="Gene3D" id="3.10.310.50">
    <property type="match status" value="1"/>
</dbReference>
<dbReference type="Proteomes" id="UP000574769">
    <property type="component" value="Unassembled WGS sequence"/>
</dbReference>
<dbReference type="PANTHER" id="PTHR30373">
    <property type="entry name" value="UPF0603 PROTEIN YGCG"/>
    <property type="match status" value="1"/>
</dbReference>
<keyword evidence="3" id="KW-0732">Signal</keyword>
<comment type="caution">
    <text evidence="5">The sequence shown here is derived from an EMBL/GenBank/DDBJ whole genome shotgun (WGS) entry which is preliminary data.</text>
</comment>
<evidence type="ECO:0000256" key="1">
    <source>
        <dbReference type="SAM" id="MobiDB-lite"/>
    </source>
</evidence>
<dbReference type="InterPro" id="IPR007621">
    <property type="entry name" value="TPM_dom"/>
</dbReference>
<evidence type="ECO:0000313" key="6">
    <source>
        <dbReference type="Proteomes" id="UP000574769"/>
    </source>
</evidence>
<evidence type="ECO:0000259" key="4">
    <source>
        <dbReference type="Pfam" id="PF04536"/>
    </source>
</evidence>
<evidence type="ECO:0000313" key="5">
    <source>
        <dbReference type="EMBL" id="MBB4618046.1"/>
    </source>
</evidence>
<dbReference type="AlphaFoldDB" id="A0A7W7EYC4"/>
<dbReference type="RefSeq" id="WP_184114477.1">
    <property type="nucleotide sequence ID" value="NZ_JACHNY010000004.1"/>
</dbReference>
<sequence length="295" mass="30956">MVRWLAAFLLLLTAQVAVAQTFPKFTGLVVDQANVLSPAERAALTQKLEALQRDTKRQLVVVTVPDTQGYPLSDYGYRLGRAWGVGLGDVNNGAILLLAPGNPAGQRGPRIEVGRGLEPILTDALSSVIIYQTMLPLIRDDKVPQAIEAGADQIIQQLRASPDEAKARTDAAIARFDREHRRSPSGSGGVPVALVFWLIILAFVVLPMIFRRGGRGRRYRRGPWDDRSDDSGSALPIVLWGIANEIGRSRGGGWGGGSGWGGGGDGGGSDGSWGGGGFTGGGGGDFGGGGASGDW</sequence>
<keyword evidence="2" id="KW-0812">Transmembrane</keyword>
<organism evidence="5 6">
    <name type="scientific">Sphingomonas abaci</name>
    <dbReference type="NCBI Taxonomy" id="237611"/>
    <lineage>
        <taxon>Bacteria</taxon>
        <taxon>Pseudomonadati</taxon>
        <taxon>Pseudomonadota</taxon>
        <taxon>Alphaproteobacteria</taxon>
        <taxon>Sphingomonadales</taxon>
        <taxon>Sphingomonadaceae</taxon>
        <taxon>Sphingomonas</taxon>
    </lineage>
</organism>
<dbReference type="EMBL" id="JACHNY010000004">
    <property type="protein sequence ID" value="MBB4618046.1"/>
    <property type="molecule type" value="Genomic_DNA"/>
</dbReference>
<feature type="region of interest" description="Disordered" evidence="1">
    <location>
        <begin position="251"/>
        <end position="295"/>
    </location>
</feature>
<dbReference type="PANTHER" id="PTHR30373:SF2">
    <property type="entry name" value="UPF0603 PROTEIN YGCG"/>
    <property type="match status" value="1"/>
</dbReference>
<reference evidence="5 6" key="1">
    <citation type="submission" date="2020-08" db="EMBL/GenBank/DDBJ databases">
        <title>Genomic Encyclopedia of Type Strains, Phase IV (KMG-IV): sequencing the most valuable type-strain genomes for metagenomic binning, comparative biology and taxonomic classification.</title>
        <authorList>
            <person name="Goeker M."/>
        </authorList>
    </citation>
    <scope>NUCLEOTIDE SEQUENCE [LARGE SCALE GENOMIC DNA]</scope>
    <source>
        <strain evidence="5 6">DSM 15867</strain>
    </source>
</reference>
<name>A0A7W7EYC4_9SPHN</name>
<evidence type="ECO:0000256" key="2">
    <source>
        <dbReference type="SAM" id="Phobius"/>
    </source>
</evidence>
<dbReference type="Pfam" id="PF04536">
    <property type="entry name" value="TPM_phosphatase"/>
    <property type="match status" value="1"/>
</dbReference>